<dbReference type="Pfam" id="PF02791">
    <property type="entry name" value="DDT"/>
    <property type="match status" value="1"/>
</dbReference>
<sequence>YMPPTPATVSPFKGQAGEDVPLLGAGYGLASAWSEAQIVRMVQWSSQSKKALLNDLSKVLRADYIRDEYLIVMCYPEVMPLVRVTQQIPTDISHLNAEEVDLKQNRVRVCVPKVEEQEAVLLDHPLPPFYNRRIKQYEASKLKAVKIKPPGKSLTIPLTRLMRLVLPPSQPVLKMIVSDHFHRHPVGIWTVKPESPLAAYLEHPRVVDTFVHPAPSMSLSALSASMPKTSRPARKRKTIVNLASPEVKPKPLKIRGTRGPKAYSMRKKLVAGDRITMEGPVMERFLLHYDAVQRNIGRTWQPLPTGTTLPPLALLRNPVRLFEPHKAKVSRRGRPRSEVSVTSVDGPTPKRKPIADHLLGPRVTPLPTPFPLTPFASPAHNTPVLLSTLLEVWLFSRRFGSLLKIDKFSLTDLAQALEYSPSGPVTALVPSSVNKAEAQFLYNGAEAQFLYNG</sequence>
<evidence type="ECO:0000256" key="3">
    <source>
        <dbReference type="SAM" id="MobiDB-lite"/>
    </source>
</evidence>
<evidence type="ECO:0000256" key="1">
    <source>
        <dbReference type="ARBA" id="ARBA00004123"/>
    </source>
</evidence>
<keyword evidence="2" id="KW-0539">Nucleus</keyword>
<proteinExistence type="predicted"/>
<keyword evidence="6" id="KW-1185">Reference proteome</keyword>
<dbReference type="EMBL" id="BDIP01003217">
    <property type="protein sequence ID" value="GIQ87417.1"/>
    <property type="molecule type" value="Genomic_DNA"/>
</dbReference>
<accession>A0A9K3GLL1</accession>
<feature type="domain" description="DDT" evidence="4">
    <location>
        <begin position="387"/>
        <end position="421"/>
    </location>
</feature>
<organism evidence="5 6">
    <name type="scientific">Kipferlia bialata</name>
    <dbReference type="NCBI Taxonomy" id="797122"/>
    <lineage>
        <taxon>Eukaryota</taxon>
        <taxon>Metamonada</taxon>
        <taxon>Carpediemonas-like organisms</taxon>
        <taxon>Kipferlia</taxon>
    </lineage>
</organism>
<gene>
    <name evidence="5" type="ORF">KIPB_009452</name>
</gene>
<evidence type="ECO:0000259" key="4">
    <source>
        <dbReference type="Pfam" id="PF02791"/>
    </source>
</evidence>
<feature type="region of interest" description="Disordered" evidence="3">
    <location>
        <begin position="330"/>
        <end position="355"/>
    </location>
</feature>
<reference evidence="5 6" key="1">
    <citation type="journal article" date="2018" name="PLoS ONE">
        <title>The draft genome of Kipferlia bialata reveals reductive genome evolution in fornicate parasites.</title>
        <authorList>
            <person name="Tanifuji G."/>
            <person name="Takabayashi S."/>
            <person name="Kume K."/>
            <person name="Takagi M."/>
            <person name="Nakayama T."/>
            <person name="Kamikawa R."/>
            <person name="Inagaki Y."/>
            <person name="Hashimoto T."/>
        </authorList>
    </citation>
    <scope>NUCLEOTIDE SEQUENCE [LARGE SCALE GENOMIC DNA]</scope>
    <source>
        <strain evidence="5">NY0173</strain>
    </source>
</reference>
<evidence type="ECO:0000313" key="6">
    <source>
        <dbReference type="Proteomes" id="UP000265618"/>
    </source>
</evidence>
<evidence type="ECO:0000256" key="2">
    <source>
        <dbReference type="ARBA" id="ARBA00023242"/>
    </source>
</evidence>
<comment type="subcellular location">
    <subcellularLocation>
        <location evidence="1">Nucleus</location>
    </subcellularLocation>
</comment>
<dbReference type="AlphaFoldDB" id="A0A9K3GLL1"/>
<feature type="non-terminal residue" evidence="5">
    <location>
        <position position="1"/>
    </location>
</feature>
<dbReference type="InterPro" id="IPR018501">
    <property type="entry name" value="DDT_dom"/>
</dbReference>
<name>A0A9K3GLL1_9EUKA</name>
<dbReference type="Proteomes" id="UP000265618">
    <property type="component" value="Unassembled WGS sequence"/>
</dbReference>
<comment type="caution">
    <text evidence="5">The sequence shown here is derived from an EMBL/GenBank/DDBJ whole genome shotgun (WGS) entry which is preliminary data.</text>
</comment>
<evidence type="ECO:0000313" key="5">
    <source>
        <dbReference type="EMBL" id="GIQ87417.1"/>
    </source>
</evidence>
<dbReference type="GO" id="GO:0005634">
    <property type="term" value="C:nucleus"/>
    <property type="evidence" value="ECO:0007669"/>
    <property type="project" value="UniProtKB-SubCell"/>
</dbReference>
<protein>
    <recommendedName>
        <fullName evidence="4">DDT domain-containing protein</fullName>
    </recommendedName>
</protein>